<accession>A0ABP4CD37</accession>
<evidence type="ECO:0000313" key="3">
    <source>
        <dbReference type="Proteomes" id="UP001500665"/>
    </source>
</evidence>
<keyword evidence="1" id="KW-1133">Transmembrane helix</keyword>
<dbReference type="EMBL" id="BAAAHH010000029">
    <property type="protein sequence ID" value="GAA0963146.1"/>
    <property type="molecule type" value="Genomic_DNA"/>
</dbReference>
<reference evidence="3" key="1">
    <citation type="journal article" date="2019" name="Int. J. Syst. Evol. Microbiol.">
        <title>The Global Catalogue of Microorganisms (GCM) 10K type strain sequencing project: providing services to taxonomists for standard genome sequencing and annotation.</title>
        <authorList>
            <consortium name="The Broad Institute Genomics Platform"/>
            <consortium name="The Broad Institute Genome Sequencing Center for Infectious Disease"/>
            <person name="Wu L."/>
            <person name="Ma J."/>
        </authorList>
    </citation>
    <scope>NUCLEOTIDE SEQUENCE [LARGE SCALE GENOMIC DNA]</scope>
    <source>
        <strain evidence="3">JCM 10696</strain>
    </source>
</reference>
<evidence type="ECO:0000256" key="1">
    <source>
        <dbReference type="SAM" id="Phobius"/>
    </source>
</evidence>
<evidence type="ECO:0000313" key="2">
    <source>
        <dbReference type="EMBL" id="GAA0963146.1"/>
    </source>
</evidence>
<feature type="transmembrane region" description="Helical" evidence="1">
    <location>
        <begin position="28"/>
        <end position="46"/>
    </location>
</feature>
<name>A0ABP4CD37_9ACTN</name>
<feature type="transmembrane region" description="Helical" evidence="1">
    <location>
        <begin position="87"/>
        <end position="106"/>
    </location>
</feature>
<dbReference type="Proteomes" id="UP001500665">
    <property type="component" value="Unassembled WGS sequence"/>
</dbReference>
<feature type="transmembrane region" description="Helical" evidence="1">
    <location>
        <begin position="118"/>
        <end position="137"/>
    </location>
</feature>
<proteinExistence type="predicted"/>
<feature type="transmembrane region" description="Helical" evidence="1">
    <location>
        <begin position="58"/>
        <end position="75"/>
    </location>
</feature>
<keyword evidence="1" id="KW-0812">Transmembrane</keyword>
<protein>
    <submittedName>
        <fullName evidence="2">Uncharacterized protein</fullName>
    </submittedName>
</protein>
<sequence>MYDENEARTALAEAERVRGEALRSGRWFSGYLAVLGAGAIVWITLLEAVWPDGAARNYTAAAGALLFGLAAWWAERRGVFPAKATRRLVVSAAVWFTLYLVVIGPMVRWKMETSLPGWLAASAVMALPFFAAAAWTARRP</sequence>
<keyword evidence="1" id="KW-0472">Membrane</keyword>
<gene>
    <name evidence="2" type="ORF">GCM10009550_58240</name>
</gene>
<organism evidence="2 3">
    <name type="scientific">Actinocorallia libanotica</name>
    <dbReference type="NCBI Taxonomy" id="46162"/>
    <lineage>
        <taxon>Bacteria</taxon>
        <taxon>Bacillati</taxon>
        <taxon>Actinomycetota</taxon>
        <taxon>Actinomycetes</taxon>
        <taxon>Streptosporangiales</taxon>
        <taxon>Thermomonosporaceae</taxon>
        <taxon>Actinocorallia</taxon>
    </lineage>
</organism>
<dbReference type="RefSeq" id="WP_344244205.1">
    <property type="nucleotide sequence ID" value="NZ_BAAAHH010000029.1"/>
</dbReference>
<keyword evidence="3" id="KW-1185">Reference proteome</keyword>
<comment type="caution">
    <text evidence="2">The sequence shown here is derived from an EMBL/GenBank/DDBJ whole genome shotgun (WGS) entry which is preliminary data.</text>
</comment>